<sequence>MAESLRQLAELLRAREELDDQITALIGRPAHPGNIGEFIAARVFDIDLASNAVQAGYDGVFRSGPLAGQTVNVKNYGDALSGLDISSHPCDYYLVLSSRPQPLGNTRHHRWGIAAVYLFDAHQLRETLTDRGVKIGTATSIRLADLHAAQVFPATNPAGPLLLSPEQAALLSLFARQASPAPG</sequence>
<accession>A0A1C6S4A2</accession>
<dbReference type="RefSeq" id="WP_141714194.1">
    <property type="nucleotide sequence ID" value="NZ_FMHU01000002.1"/>
</dbReference>
<dbReference type="EMBL" id="FMHU01000002">
    <property type="protein sequence ID" value="SCL24217.1"/>
    <property type="molecule type" value="Genomic_DNA"/>
</dbReference>
<name>A0A1C6S4A2_9ACTN</name>
<evidence type="ECO:0000313" key="2">
    <source>
        <dbReference type="EMBL" id="SCL24217.1"/>
    </source>
</evidence>
<evidence type="ECO:0000313" key="3">
    <source>
        <dbReference type="Proteomes" id="UP000198906"/>
    </source>
</evidence>
<protein>
    <submittedName>
        <fullName evidence="2">Uncharacterized protein</fullName>
    </submittedName>
</protein>
<keyword evidence="3" id="KW-1185">Reference proteome</keyword>
<gene>
    <name evidence="2" type="ORF">GA0074694_3868</name>
</gene>
<dbReference type="AlphaFoldDB" id="A0A1C6S4A2"/>
<evidence type="ECO:0000256" key="1">
    <source>
        <dbReference type="SAM" id="Coils"/>
    </source>
</evidence>
<feature type="coiled-coil region" evidence="1">
    <location>
        <begin position="1"/>
        <end position="28"/>
    </location>
</feature>
<organism evidence="2 3">
    <name type="scientific">Micromonospora inyonensis</name>
    <dbReference type="NCBI Taxonomy" id="47866"/>
    <lineage>
        <taxon>Bacteria</taxon>
        <taxon>Bacillati</taxon>
        <taxon>Actinomycetota</taxon>
        <taxon>Actinomycetes</taxon>
        <taxon>Micromonosporales</taxon>
        <taxon>Micromonosporaceae</taxon>
        <taxon>Micromonospora</taxon>
    </lineage>
</organism>
<reference evidence="3" key="1">
    <citation type="submission" date="2016-06" db="EMBL/GenBank/DDBJ databases">
        <authorList>
            <person name="Varghese N."/>
        </authorList>
    </citation>
    <scope>NUCLEOTIDE SEQUENCE [LARGE SCALE GENOMIC DNA]</scope>
    <source>
        <strain evidence="3">DSM 46123</strain>
    </source>
</reference>
<keyword evidence="1" id="KW-0175">Coiled coil</keyword>
<dbReference type="Proteomes" id="UP000198906">
    <property type="component" value="Unassembled WGS sequence"/>
</dbReference>
<proteinExistence type="predicted"/>